<evidence type="ECO:0000256" key="19">
    <source>
        <dbReference type="SAM" id="SignalP"/>
    </source>
</evidence>
<feature type="signal peptide" evidence="19">
    <location>
        <begin position="1"/>
        <end position="26"/>
    </location>
</feature>
<comment type="subcellular location">
    <subcellularLocation>
        <location evidence="1">Membrane</location>
        <topology evidence="1">Single-pass type I membrane protein</topology>
    </subcellularLocation>
</comment>
<feature type="domain" description="Protein kinase" evidence="20">
    <location>
        <begin position="508"/>
        <end position="796"/>
    </location>
</feature>
<keyword evidence="4" id="KW-0808">Transferase</keyword>
<feature type="transmembrane region" description="Helical" evidence="18">
    <location>
        <begin position="392"/>
        <end position="415"/>
    </location>
</feature>
<dbReference type="PROSITE" id="PS50011">
    <property type="entry name" value="PROTEIN_KINASE_DOM"/>
    <property type="match status" value="1"/>
</dbReference>
<protein>
    <recommendedName>
        <fullName evidence="2">non-specific serine/threonine protein kinase</fullName>
        <ecNumber evidence="2">2.7.11.1</ecNumber>
    </recommendedName>
</protein>
<keyword evidence="8" id="KW-0418">Kinase</keyword>
<sequence length="816" mass="86977">MTPTPTTPSTLSFSLVVIFLITAVNGLGSAATTAVTFGTATVCSILAGSPLHPVQCYQNGNLLPLTLPNISYEAISGGRSFFCGLRSGGATLLCWDTVPPPKNETFKAKRIFQSDTVQLSDVAVGDDQVCAREVQSGAVRCWRGVREKFHSPGEGLKFGSITSGCGFSCGVLRENGKVLCWGDHDHGGGIGGDIQGQFGNLSMESLVAGVAHVCGFTLDGGLVCRGSNGSGQLGGVGVLGSRLEFSGLALGGDFTCGIRRENGFVVCWGGPGFDDDVVKGVSFESIVAGLDYVCGLTTGNLSVLCWGPGWVGVGGKNLHLPSEVPFGMVLPGPCVEGGCGACGTYPGSDVLCHGSGRICYSCQTEVPLAVPLLPPAPKQESSNGTGKDLRKLLAFLIVGSVGAFAGLCSIVYFFWIGSRRLLKRTHVNGNGSGNGNAVQPTSSESDAYVDIIPMPNHGSDGMMLRSFSSQRQGSRRLRRQNMSGSSSKHLDRTESFSLCELATATNNFSVENKVGAGSFGCVYKGMLVDGREVAIKRGDTSTKKKKFQEKETAFDSELALLSRLHHKHLVRLIGFCEENDERLLVYEYMSNGSLHDHLHDKNNVDKGSSILNCWKMRIKIGLGAARGIEYIHNYAVPPIIHRDIKSSNILLDSNWNARVSDFGLSLIWPETEQELMSTKAVGTVGYIDPEYYVLSVLTTKSDVYGLGVVLLELLTGKRAVFKTEDGSGPIGVVEYTNPKIAAGELWSVLDCRVGPPEVNEVESLEIMAYTAMHCVNLEGKERPEMTEIVANLERALACIEGSPASLSMVSFSAPLE</sequence>
<evidence type="ECO:0000256" key="7">
    <source>
        <dbReference type="ARBA" id="ARBA00022741"/>
    </source>
</evidence>
<dbReference type="InterPro" id="IPR008271">
    <property type="entry name" value="Ser/Thr_kinase_AS"/>
</dbReference>
<comment type="caution">
    <text evidence="21">The sequence shown here is derived from an EMBL/GenBank/DDBJ whole genome shotgun (WGS) entry which is preliminary data.</text>
</comment>
<keyword evidence="10 18" id="KW-1133">Transmembrane helix</keyword>
<dbReference type="InterPro" id="IPR017441">
    <property type="entry name" value="Protein_kinase_ATP_BS"/>
</dbReference>
<dbReference type="EC" id="2.7.11.1" evidence="2"/>
<dbReference type="Gene3D" id="1.10.510.10">
    <property type="entry name" value="Transferase(Phosphotransferase) domain 1"/>
    <property type="match status" value="1"/>
</dbReference>
<dbReference type="PROSITE" id="PS00107">
    <property type="entry name" value="PROTEIN_KINASE_ATP"/>
    <property type="match status" value="1"/>
</dbReference>
<gene>
    <name evidence="21" type="ORF">RJT34_12629</name>
</gene>
<dbReference type="Gene3D" id="3.30.200.20">
    <property type="entry name" value="Phosphorylase Kinase, domain 1"/>
    <property type="match status" value="1"/>
</dbReference>
<keyword evidence="9 16" id="KW-0067">ATP-binding</keyword>
<evidence type="ECO:0000313" key="21">
    <source>
        <dbReference type="EMBL" id="KAK7301755.1"/>
    </source>
</evidence>
<feature type="binding site" evidence="16">
    <location>
        <position position="536"/>
    </location>
    <ligand>
        <name>ATP</name>
        <dbReference type="ChEBI" id="CHEBI:30616"/>
    </ligand>
</feature>
<evidence type="ECO:0000256" key="13">
    <source>
        <dbReference type="ARBA" id="ARBA00023180"/>
    </source>
</evidence>
<name>A0AAN9JM27_CLITE</name>
<feature type="chain" id="PRO_5042949008" description="non-specific serine/threonine protein kinase" evidence="19">
    <location>
        <begin position="27"/>
        <end position="816"/>
    </location>
</feature>
<evidence type="ECO:0000256" key="17">
    <source>
        <dbReference type="SAM" id="MobiDB-lite"/>
    </source>
</evidence>
<keyword evidence="7 16" id="KW-0547">Nucleotide-binding</keyword>
<keyword evidence="5 18" id="KW-0812">Transmembrane</keyword>
<dbReference type="InterPro" id="IPR011009">
    <property type="entry name" value="Kinase-like_dom_sf"/>
</dbReference>
<organism evidence="21 22">
    <name type="scientific">Clitoria ternatea</name>
    <name type="common">Butterfly pea</name>
    <dbReference type="NCBI Taxonomy" id="43366"/>
    <lineage>
        <taxon>Eukaryota</taxon>
        <taxon>Viridiplantae</taxon>
        <taxon>Streptophyta</taxon>
        <taxon>Embryophyta</taxon>
        <taxon>Tracheophyta</taxon>
        <taxon>Spermatophyta</taxon>
        <taxon>Magnoliopsida</taxon>
        <taxon>eudicotyledons</taxon>
        <taxon>Gunneridae</taxon>
        <taxon>Pentapetalae</taxon>
        <taxon>rosids</taxon>
        <taxon>fabids</taxon>
        <taxon>Fabales</taxon>
        <taxon>Fabaceae</taxon>
        <taxon>Papilionoideae</taxon>
        <taxon>50 kb inversion clade</taxon>
        <taxon>NPAAA clade</taxon>
        <taxon>indigoferoid/millettioid clade</taxon>
        <taxon>Phaseoleae</taxon>
        <taxon>Clitoria</taxon>
    </lineage>
</organism>
<evidence type="ECO:0000256" key="14">
    <source>
        <dbReference type="ARBA" id="ARBA00047899"/>
    </source>
</evidence>
<dbReference type="GO" id="GO:0016020">
    <property type="term" value="C:membrane"/>
    <property type="evidence" value="ECO:0007669"/>
    <property type="project" value="UniProtKB-SubCell"/>
</dbReference>
<keyword evidence="13" id="KW-0325">Glycoprotein</keyword>
<keyword evidence="22" id="KW-1185">Reference proteome</keyword>
<evidence type="ECO:0000256" key="10">
    <source>
        <dbReference type="ARBA" id="ARBA00022989"/>
    </source>
</evidence>
<evidence type="ECO:0000256" key="9">
    <source>
        <dbReference type="ARBA" id="ARBA00022840"/>
    </source>
</evidence>
<evidence type="ECO:0000256" key="16">
    <source>
        <dbReference type="PROSITE-ProRule" id="PRU10141"/>
    </source>
</evidence>
<dbReference type="SMART" id="SM00220">
    <property type="entry name" value="S_TKc"/>
    <property type="match status" value="1"/>
</dbReference>
<proteinExistence type="predicted"/>
<evidence type="ECO:0000259" key="20">
    <source>
        <dbReference type="PROSITE" id="PS50011"/>
    </source>
</evidence>
<dbReference type="GO" id="GO:0005524">
    <property type="term" value="F:ATP binding"/>
    <property type="evidence" value="ECO:0007669"/>
    <property type="project" value="UniProtKB-UniRule"/>
</dbReference>
<keyword evidence="11 18" id="KW-0472">Membrane</keyword>
<evidence type="ECO:0000256" key="12">
    <source>
        <dbReference type="ARBA" id="ARBA00023170"/>
    </source>
</evidence>
<dbReference type="SUPFAM" id="SSF50985">
    <property type="entry name" value="RCC1/BLIP-II"/>
    <property type="match status" value="1"/>
</dbReference>
<keyword evidence="3" id="KW-0723">Serine/threonine-protein kinase</keyword>
<feature type="region of interest" description="Disordered" evidence="17">
    <location>
        <begin position="468"/>
        <end position="489"/>
    </location>
</feature>
<keyword evidence="6 19" id="KW-0732">Signal</keyword>
<evidence type="ECO:0000256" key="4">
    <source>
        <dbReference type="ARBA" id="ARBA00022679"/>
    </source>
</evidence>
<dbReference type="EMBL" id="JAYKXN010000003">
    <property type="protein sequence ID" value="KAK7301755.1"/>
    <property type="molecule type" value="Genomic_DNA"/>
</dbReference>
<dbReference type="FunFam" id="3.30.200.20:FF:000357">
    <property type="entry name" value="serine/threonine-protein kinase-like protein CCR1"/>
    <property type="match status" value="1"/>
</dbReference>
<keyword evidence="12" id="KW-0675">Receptor</keyword>
<dbReference type="Proteomes" id="UP001359559">
    <property type="component" value="Unassembled WGS sequence"/>
</dbReference>
<dbReference type="SUPFAM" id="SSF56112">
    <property type="entry name" value="Protein kinase-like (PK-like)"/>
    <property type="match status" value="1"/>
</dbReference>
<dbReference type="InterPro" id="IPR000719">
    <property type="entry name" value="Prot_kinase_dom"/>
</dbReference>
<evidence type="ECO:0000256" key="1">
    <source>
        <dbReference type="ARBA" id="ARBA00004479"/>
    </source>
</evidence>
<comment type="catalytic activity">
    <reaction evidence="15">
        <text>L-seryl-[protein] + ATP = O-phospho-L-seryl-[protein] + ADP + H(+)</text>
        <dbReference type="Rhea" id="RHEA:17989"/>
        <dbReference type="Rhea" id="RHEA-COMP:9863"/>
        <dbReference type="Rhea" id="RHEA-COMP:11604"/>
        <dbReference type="ChEBI" id="CHEBI:15378"/>
        <dbReference type="ChEBI" id="CHEBI:29999"/>
        <dbReference type="ChEBI" id="CHEBI:30616"/>
        <dbReference type="ChEBI" id="CHEBI:83421"/>
        <dbReference type="ChEBI" id="CHEBI:456216"/>
        <dbReference type="EC" id="2.7.11.1"/>
    </reaction>
</comment>
<dbReference type="PROSITE" id="PS00108">
    <property type="entry name" value="PROTEIN_KINASE_ST"/>
    <property type="match status" value="1"/>
</dbReference>
<comment type="catalytic activity">
    <reaction evidence="14">
        <text>L-threonyl-[protein] + ATP = O-phospho-L-threonyl-[protein] + ADP + H(+)</text>
        <dbReference type="Rhea" id="RHEA:46608"/>
        <dbReference type="Rhea" id="RHEA-COMP:11060"/>
        <dbReference type="Rhea" id="RHEA-COMP:11605"/>
        <dbReference type="ChEBI" id="CHEBI:15378"/>
        <dbReference type="ChEBI" id="CHEBI:30013"/>
        <dbReference type="ChEBI" id="CHEBI:30616"/>
        <dbReference type="ChEBI" id="CHEBI:61977"/>
        <dbReference type="ChEBI" id="CHEBI:456216"/>
        <dbReference type="EC" id="2.7.11.1"/>
    </reaction>
</comment>
<evidence type="ECO:0000256" key="2">
    <source>
        <dbReference type="ARBA" id="ARBA00012513"/>
    </source>
</evidence>
<evidence type="ECO:0000313" key="22">
    <source>
        <dbReference type="Proteomes" id="UP001359559"/>
    </source>
</evidence>
<dbReference type="PANTHER" id="PTHR46146:SF1">
    <property type="entry name" value="SERINE_THREONINE-PROTEIN KINASE-LIKE PROTEIN CCR3"/>
    <property type="match status" value="1"/>
</dbReference>
<evidence type="ECO:0000256" key="11">
    <source>
        <dbReference type="ARBA" id="ARBA00023136"/>
    </source>
</evidence>
<dbReference type="Gene3D" id="2.130.10.30">
    <property type="entry name" value="Regulator of chromosome condensation 1/beta-lactamase-inhibitor protein II"/>
    <property type="match status" value="1"/>
</dbReference>
<accession>A0AAN9JM27</accession>
<evidence type="ECO:0000256" key="3">
    <source>
        <dbReference type="ARBA" id="ARBA00022527"/>
    </source>
</evidence>
<dbReference type="PANTHER" id="PTHR46146">
    <property type="entry name" value="SERINE/THREONINE-PROTEIN KINASE-LIKE PROTEIN CCR4"/>
    <property type="match status" value="1"/>
</dbReference>
<dbReference type="GO" id="GO:0004674">
    <property type="term" value="F:protein serine/threonine kinase activity"/>
    <property type="evidence" value="ECO:0007669"/>
    <property type="project" value="UniProtKB-KW"/>
</dbReference>
<dbReference type="InterPro" id="IPR009091">
    <property type="entry name" value="RCC1/BLIP-II"/>
</dbReference>
<evidence type="ECO:0000256" key="15">
    <source>
        <dbReference type="ARBA" id="ARBA00048679"/>
    </source>
</evidence>
<dbReference type="Pfam" id="PF00069">
    <property type="entry name" value="Pkinase"/>
    <property type="match status" value="1"/>
</dbReference>
<reference evidence="21 22" key="1">
    <citation type="submission" date="2024-01" db="EMBL/GenBank/DDBJ databases">
        <title>The genomes of 5 underutilized Papilionoideae crops provide insights into root nodulation and disease resistance.</title>
        <authorList>
            <person name="Yuan L."/>
        </authorList>
    </citation>
    <scope>NUCLEOTIDE SEQUENCE [LARGE SCALE GENOMIC DNA]</scope>
    <source>
        <strain evidence="21">LY-2023</strain>
        <tissue evidence="21">Leaf</tissue>
    </source>
</reference>
<evidence type="ECO:0000256" key="8">
    <source>
        <dbReference type="ARBA" id="ARBA00022777"/>
    </source>
</evidence>
<dbReference type="GO" id="GO:0042803">
    <property type="term" value="F:protein homodimerization activity"/>
    <property type="evidence" value="ECO:0007669"/>
    <property type="project" value="UniProtKB-ARBA"/>
</dbReference>
<evidence type="ECO:0000256" key="6">
    <source>
        <dbReference type="ARBA" id="ARBA00022729"/>
    </source>
</evidence>
<dbReference type="AlphaFoldDB" id="A0AAN9JM27"/>
<evidence type="ECO:0000256" key="5">
    <source>
        <dbReference type="ARBA" id="ARBA00022692"/>
    </source>
</evidence>
<evidence type="ECO:0000256" key="18">
    <source>
        <dbReference type="SAM" id="Phobius"/>
    </source>
</evidence>